<dbReference type="GO" id="GO:0140291">
    <property type="term" value="P:peptidyl-glutamate ADP-deribosylation"/>
    <property type="evidence" value="ECO:0007669"/>
    <property type="project" value="TreeGrafter"/>
</dbReference>
<evidence type="ECO:0000313" key="3">
    <source>
        <dbReference type="EMBL" id="CUG89896.1"/>
    </source>
</evidence>
<dbReference type="Gene3D" id="3.40.220.10">
    <property type="entry name" value="Leucine Aminopeptidase, subunit E, domain 1"/>
    <property type="match status" value="1"/>
</dbReference>
<dbReference type="InterPro" id="IPR043472">
    <property type="entry name" value="Macro_dom-like"/>
</dbReference>
<sequence length="491" mass="54598">MKGRFRMFGGFFSSRKAWTEDDEREYQLRQQALEEERKEKVQILRKHFEELEAIEDAEEYLNAKREDYYCEEDYWRLEDIPTWTEYAEVKAAARRLEPPRQPQSAAAATTAAPAAIRMSSSGGWGGRGMQQPMSELRDVDKLVRFLVNDTVNHKVSLFQGDITTLEIDAIVNAANSSLRGGGGIDGAIHNAAGDLLYEECVTLEGCPTGYTKVTNGYDLPAQFVLHTVGPMGRGDDDLERCYLSVLDHILASHKLPTHGDAVIQAESRRVVPSSSSMQMNASAATSGTNTLVPAIQTIAAYDPTTFKYRKPIRSLGICCISTGIFSFPRVRATHIALRTVRRWLEVHHDLVDRVVFVVFGKVDLDVYDAMMPAYFPVVGTETDVGGVCPPELLFPFNPPVVQTTTTASFRAPTIAPIRGALSSPDAPETATGVVKQTERTSERLEKNYEAEDQRDTERLDKNRLTEAESIADDTAETRKVSADVYVEDDVD</sequence>
<dbReference type="PROSITE" id="PS51154">
    <property type="entry name" value="MACRO"/>
    <property type="match status" value="1"/>
</dbReference>
<dbReference type="GO" id="GO:0042278">
    <property type="term" value="P:purine nucleoside metabolic process"/>
    <property type="evidence" value="ECO:0007669"/>
    <property type="project" value="TreeGrafter"/>
</dbReference>
<reference evidence="4" key="1">
    <citation type="submission" date="2015-09" db="EMBL/GenBank/DDBJ databases">
        <authorList>
            <consortium name="Pathogen Informatics"/>
        </authorList>
    </citation>
    <scope>NUCLEOTIDE SEQUENCE [LARGE SCALE GENOMIC DNA]</scope>
    <source>
        <strain evidence="4">Lake Konstanz</strain>
    </source>
</reference>
<dbReference type="EMBL" id="CYKH01001776">
    <property type="protein sequence ID" value="CUG89896.1"/>
    <property type="molecule type" value="Genomic_DNA"/>
</dbReference>
<dbReference type="SUPFAM" id="SSF52949">
    <property type="entry name" value="Macro domain-like"/>
    <property type="match status" value="1"/>
</dbReference>
<dbReference type="Pfam" id="PF01661">
    <property type="entry name" value="Macro"/>
    <property type="match status" value="1"/>
</dbReference>
<feature type="compositionally biased region" description="Basic and acidic residues" evidence="1">
    <location>
        <begin position="436"/>
        <end position="466"/>
    </location>
</feature>
<dbReference type="PANTHER" id="PTHR11106">
    <property type="entry name" value="GANGLIOSIDE INDUCED DIFFERENTIATION ASSOCIATED PROTEIN 2-RELATED"/>
    <property type="match status" value="1"/>
</dbReference>
<dbReference type="AlphaFoldDB" id="A0A0S4JHA3"/>
<feature type="domain" description="Macro" evidence="2">
    <location>
        <begin position="142"/>
        <end position="375"/>
    </location>
</feature>
<dbReference type="Proteomes" id="UP000051952">
    <property type="component" value="Unassembled WGS sequence"/>
</dbReference>
<evidence type="ECO:0000256" key="1">
    <source>
        <dbReference type="SAM" id="MobiDB-lite"/>
    </source>
</evidence>
<dbReference type="InterPro" id="IPR002589">
    <property type="entry name" value="Macro_dom"/>
</dbReference>
<dbReference type="OrthoDB" id="6133115at2759"/>
<dbReference type="GO" id="GO:0140293">
    <property type="term" value="F:ADP-ribosylglutamate hydrolase activity"/>
    <property type="evidence" value="ECO:0007669"/>
    <property type="project" value="TreeGrafter"/>
</dbReference>
<evidence type="ECO:0000259" key="2">
    <source>
        <dbReference type="PROSITE" id="PS51154"/>
    </source>
</evidence>
<protein>
    <recommendedName>
        <fullName evidence="2">Macro domain-containing protein</fullName>
    </recommendedName>
</protein>
<evidence type="ECO:0000313" key="4">
    <source>
        <dbReference type="Proteomes" id="UP000051952"/>
    </source>
</evidence>
<dbReference type="VEuPathDB" id="TriTrypDB:BSAL_23960"/>
<name>A0A0S4JHA3_BODSA</name>
<organism evidence="3 4">
    <name type="scientific">Bodo saltans</name>
    <name type="common">Flagellated protozoan</name>
    <dbReference type="NCBI Taxonomy" id="75058"/>
    <lineage>
        <taxon>Eukaryota</taxon>
        <taxon>Discoba</taxon>
        <taxon>Euglenozoa</taxon>
        <taxon>Kinetoplastea</taxon>
        <taxon>Metakinetoplastina</taxon>
        <taxon>Eubodonida</taxon>
        <taxon>Bodonidae</taxon>
        <taxon>Bodo</taxon>
    </lineage>
</organism>
<gene>
    <name evidence="3" type="ORF">BSAL_23960</name>
</gene>
<dbReference type="SMART" id="SM00506">
    <property type="entry name" value="A1pp"/>
    <property type="match status" value="1"/>
</dbReference>
<dbReference type="PANTHER" id="PTHR11106:SF27">
    <property type="entry name" value="MACRO DOMAIN-CONTAINING PROTEIN"/>
    <property type="match status" value="1"/>
</dbReference>
<proteinExistence type="predicted"/>
<accession>A0A0S4JHA3</accession>
<dbReference type="GO" id="GO:0006974">
    <property type="term" value="P:DNA damage response"/>
    <property type="evidence" value="ECO:0007669"/>
    <property type="project" value="TreeGrafter"/>
</dbReference>
<feature type="region of interest" description="Disordered" evidence="1">
    <location>
        <begin position="420"/>
        <end position="491"/>
    </location>
</feature>
<dbReference type="CDD" id="cd02908">
    <property type="entry name" value="Macro_OAADPr_deacetylase"/>
    <property type="match status" value="1"/>
</dbReference>
<keyword evidence="4" id="KW-1185">Reference proteome</keyword>
<dbReference type="GO" id="GO:0005654">
    <property type="term" value="C:nucleoplasm"/>
    <property type="evidence" value="ECO:0007669"/>
    <property type="project" value="TreeGrafter"/>
</dbReference>